<proteinExistence type="inferred from homology"/>
<dbReference type="GO" id="GO:0000272">
    <property type="term" value="P:polysaccharide catabolic process"/>
    <property type="evidence" value="ECO:0007669"/>
    <property type="project" value="UniProtKB-KW"/>
</dbReference>
<dbReference type="SUPFAM" id="SSF49899">
    <property type="entry name" value="Concanavalin A-like lectins/glucanases"/>
    <property type="match status" value="1"/>
</dbReference>
<evidence type="ECO:0000313" key="5">
    <source>
        <dbReference type="Proteomes" id="UP000077381"/>
    </source>
</evidence>
<dbReference type="InterPro" id="IPR013319">
    <property type="entry name" value="GH11/12"/>
</dbReference>
<dbReference type="STRING" id="1716141.STSP_37420"/>
<comment type="caution">
    <text evidence="4">The sequence shown here is derived from an EMBL/GenBank/DDBJ whole genome shotgun (WGS) entry which is preliminary data.</text>
</comment>
<feature type="region of interest" description="Disordered" evidence="3">
    <location>
        <begin position="54"/>
        <end position="110"/>
    </location>
</feature>
<evidence type="ECO:0000256" key="3">
    <source>
        <dbReference type="SAM" id="MobiDB-lite"/>
    </source>
</evidence>
<name>A0A177HQC7_9ACTN</name>
<dbReference type="Pfam" id="PF01670">
    <property type="entry name" value="Glyco_hydro_12"/>
    <property type="match status" value="1"/>
</dbReference>
<dbReference type="AlphaFoldDB" id="A0A177HQC7"/>
<sequence length="110" mass="11329">MLWVNHNGAVGLLGSYQGNATVGGHNWNVYKGTNGSNEVFSQRTPVAVARAAALAPGDRVAQRQDTQGSAGGDGGGQQSLARFTGGHVPHHPVGRLLRNGASRSAITRSS</sequence>
<feature type="compositionally biased region" description="Low complexity" evidence="3">
    <location>
        <begin position="54"/>
        <end position="68"/>
    </location>
</feature>
<dbReference type="Gene3D" id="2.60.120.180">
    <property type="match status" value="1"/>
</dbReference>
<dbReference type="EMBL" id="LOHS01000084">
    <property type="protein sequence ID" value="OAH13095.1"/>
    <property type="molecule type" value="Genomic_DNA"/>
</dbReference>
<organism evidence="4 5">
    <name type="scientific">Streptomyces jeddahensis</name>
    <dbReference type="NCBI Taxonomy" id="1716141"/>
    <lineage>
        <taxon>Bacteria</taxon>
        <taxon>Bacillati</taxon>
        <taxon>Actinomycetota</taxon>
        <taxon>Actinomycetes</taxon>
        <taxon>Kitasatosporales</taxon>
        <taxon>Streptomycetaceae</taxon>
        <taxon>Streptomyces</taxon>
    </lineage>
</organism>
<reference evidence="4 5" key="1">
    <citation type="submission" date="2015-12" db="EMBL/GenBank/DDBJ databases">
        <title>Genome sequence of Streptomyces sp. G25.</title>
        <authorList>
            <person name="Poehlein A."/>
            <person name="Roettig A."/>
            <person name="Hiessl S."/>
            <person name="Hauschild P."/>
            <person name="Schauer J."/>
            <person name="Madkour M.H."/>
            <person name="Al-Ansari A.M."/>
            <person name="Almakishah N.H."/>
            <person name="Steinbuechel A."/>
            <person name="Daniel R."/>
        </authorList>
    </citation>
    <scope>NUCLEOTIDE SEQUENCE [LARGE SCALE GENOMIC DNA]</scope>
    <source>
        <strain evidence="5">G25(2015)</strain>
    </source>
</reference>
<keyword evidence="2" id="KW-0119">Carbohydrate metabolism</keyword>
<evidence type="ECO:0000313" key="4">
    <source>
        <dbReference type="EMBL" id="OAH13095.1"/>
    </source>
</evidence>
<gene>
    <name evidence="4" type="ORF">STSP_37420</name>
</gene>
<keyword evidence="2" id="KW-0378">Hydrolase</keyword>
<keyword evidence="5" id="KW-1185">Reference proteome</keyword>
<keyword evidence="2" id="KW-0326">Glycosidase</keyword>
<dbReference type="Proteomes" id="UP000077381">
    <property type="component" value="Unassembled WGS sequence"/>
</dbReference>
<dbReference type="GO" id="GO:0008810">
    <property type="term" value="F:cellulase activity"/>
    <property type="evidence" value="ECO:0007669"/>
    <property type="project" value="InterPro"/>
</dbReference>
<evidence type="ECO:0000256" key="2">
    <source>
        <dbReference type="RuleBase" id="RU361163"/>
    </source>
</evidence>
<comment type="similarity">
    <text evidence="1 2">Belongs to the glycosyl hydrolase 12 (cellulase H) family.</text>
</comment>
<protein>
    <submittedName>
        <fullName evidence="4">Uncharacterized protein</fullName>
    </submittedName>
</protein>
<feature type="compositionally biased region" description="Polar residues" evidence="3">
    <location>
        <begin position="101"/>
        <end position="110"/>
    </location>
</feature>
<evidence type="ECO:0000256" key="1">
    <source>
        <dbReference type="ARBA" id="ARBA00005519"/>
    </source>
</evidence>
<keyword evidence="2" id="KW-0624">Polysaccharide degradation</keyword>
<dbReference type="InterPro" id="IPR013320">
    <property type="entry name" value="ConA-like_dom_sf"/>
</dbReference>
<accession>A0A177HQC7</accession>
<dbReference type="InterPro" id="IPR002594">
    <property type="entry name" value="GH12"/>
</dbReference>